<organism evidence="1 2">
    <name type="scientific">secondary endosymbiont of Ctenarytaina eucalypti</name>
    <dbReference type="NCBI Taxonomy" id="1199245"/>
    <lineage>
        <taxon>Bacteria</taxon>
        <taxon>Pseudomonadati</taxon>
        <taxon>Pseudomonadota</taxon>
        <taxon>Gammaproteobacteria</taxon>
        <taxon>Enterobacterales</taxon>
        <taxon>Enterobacteriaceae</taxon>
        <taxon>aphid secondary symbionts</taxon>
    </lineage>
</organism>
<sequence>MFSFSIKHNTIDIYTNRYLLPDVVYAYSEFYDMTPEDIPDDFLS</sequence>
<evidence type="ECO:0000313" key="1">
    <source>
        <dbReference type="EMBL" id="AFP84590.1"/>
    </source>
</evidence>
<accession>J3TX02</accession>
<dbReference type="EMBL" id="CP003546">
    <property type="protein sequence ID" value="AFP84590.1"/>
    <property type="molecule type" value="Genomic_DNA"/>
</dbReference>
<gene>
    <name evidence="1" type="ORF">A359_01890</name>
</gene>
<dbReference type="AlphaFoldDB" id="J3TX02"/>
<protein>
    <submittedName>
        <fullName evidence="1">Uncharacterized protein</fullName>
    </submittedName>
</protein>
<name>J3TX02_9ENTR</name>
<evidence type="ECO:0000313" key="2">
    <source>
        <dbReference type="Proteomes" id="UP000003936"/>
    </source>
</evidence>
<dbReference type="HOGENOM" id="CLU_3221893_0_0_6"/>
<dbReference type="KEGG" id="sect:A359_01890"/>
<keyword evidence="2" id="KW-1185">Reference proteome</keyword>
<reference evidence="1 2" key="1">
    <citation type="journal article" date="2012" name="Mol. Biol. Evol.">
        <title>Genome reduction and co-evolution between the primary and secondary bacterial symbionts of psyllids.</title>
        <authorList>
            <person name="Sloan D.B."/>
            <person name="Moran N.A."/>
        </authorList>
    </citation>
    <scope>NUCLEOTIDE SEQUENCE [LARGE SCALE GENOMIC DNA]</scope>
    <source>
        <strain evidence="1">Ceuc_S</strain>
    </source>
</reference>
<dbReference type="Proteomes" id="UP000003936">
    <property type="component" value="Chromosome"/>
</dbReference>
<proteinExistence type="predicted"/>